<evidence type="ECO:0000256" key="1">
    <source>
        <dbReference type="SAM" id="Phobius"/>
    </source>
</evidence>
<dbReference type="AlphaFoldDB" id="A0A3N4IFX9"/>
<evidence type="ECO:0000313" key="3">
    <source>
        <dbReference type="Proteomes" id="UP000275078"/>
    </source>
</evidence>
<evidence type="ECO:0000313" key="2">
    <source>
        <dbReference type="EMBL" id="RPA80574.1"/>
    </source>
</evidence>
<keyword evidence="1" id="KW-1133">Transmembrane helix</keyword>
<protein>
    <submittedName>
        <fullName evidence="2">Uncharacterized protein</fullName>
    </submittedName>
</protein>
<accession>A0A3N4IFX9</accession>
<feature type="transmembrane region" description="Helical" evidence="1">
    <location>
        <begin position="6"/>
        <end position="26"/>
    </location>
</feature>
<proteinExistence type="predicted"/>
<reference evidence="2 3" key="1">
    <citation type="journal article" date="2018" name="Nat. Ecol. Evol.">
        <title>Pezizomycetes genomes reveal the molecular basis of ectomycorrhizal truffle lifestyle.</title>
        <authorList>
            <person name="Murat C."/>
            <person name="Payen T."/>
            <person name="Noel B."/>
            <person name="Kuo A."/>
            <person name="Morin E."/>
            <person name="Chen J."/>
            <person name="Kohler A."/>
            <person name="Krizsan K."/>
            <person name="Balestrini R."/>
            <person name="Da Silva C."/>
            <person name="Montanini B."/>
            <person name="Hainaut M."/>
            <person name="Levati E."/>
            <person name="Barry K.W."/>
            <person name="Belfiori B."/>
            <person name="Cichocki N."/>
            <person name="Clum A."/>
            <person name="Dockter R.B."/>
            <person name="Fauchery L."/>
            <person name="Guy J."/>
            <person name="Iotti M."/>
            <person name="Le Tacon F."/>
            <person name="Lindquist E.A."/>
            <person name="Lipzen A."/>
            <person name="Malagnac F."/>
            <person name="Mello A."/>
            <person name="Molinier V."/>
            <person name="Miyauchi S."/>
            <person name="Poulain J."/>
            <person name="Riccioni C."/>
            <person name="Rubini A."/>
            <person name="Sitrit Y."/>
            <person name="Splivallo R."/>
            <person name="Traeger S."/>
            <person name="Wang M."/>
            <person name="Zifcakova L."/>
            <person name="Wipf D."/>
            <person name="Zambonelli A."/>
            <person name="Paolocci F."/>
            <person name="Nowrousian M."/>
            <person name="Ottonello S."/>
            <person name="Baldrian P."/>
            <person name="Spatafora J.W."/>
            <person name="Henrissat B."/>
            <person name="Nagy L.G."/>
            <person name="Aury J.M."/>
            <person name="Wincker P."/>
            <person name="Grigoriev I.V."/>
            <person name="Bonfante P."/>
            <person name="Martin F.M."/>
        </authorList>
    </citation>
    <scope>NUCLEOTIDE SEQUENCE [LARGE SCALE GENOMIC DNA]</scope>
    <source>
        <strain evidence="2 3">RN42</strain>
    </source>
</reference>
<dbReference type="EMBL" id="ML119687">
    <property type="protein sequence ID" value="RPA80574.1"/>
    <property type="molecule type" value="Genomic_DNA"/>
</dbReference>
<name>A0A3N4IFX9_ASCIM</name>
<keyword evidence="1" id="KW-0812">Transmembrane</keyword>
<keyword evidence="1" id="KW-0472">Membrane</keyword>
<sequence>MRFYLVPPYCIVVLLALCFEIALTVPSVRGGAPRPRPEILRSSKPTDTEVLHGIILYQNIKSFTTLIILSIRTF</sequence>
<organism evidence="2 3">
    <name type="scientific">Ascobolus immersus RN42</name>
    <dbReference type="NCBI Taxonomy" id="1160509"/>
    <lineage>
        <taxon>Eukaryota</taxon>
        <taxon>Fungi</taxon>
        <taxon>Dikarya</taxon>
        <taxon>Ascomycota</taxon>
        <taxon>Pezizomycotina</taxon>
        <taxon>Pezizomycetes</taxon>
        <taxon>Pezizales</taxon>
        <taxon>Ascobolaceae</taxon>
        <taxon>Ascobolus</taxon>
    </lineage>
</organism>
<keyword evidence="3" id="KW-1185">Reference proteome</keyword>
<dbReference type="Proteomes" id="UP000275078">
    <property type="component" value="Unassembled WGS sequence"/>
</dbReference>
<gene>
    <name evidence="2" type="ORF">BJ508DRAFT_128638</name>
</gene>